<dbReference type="InterPro" id="IPR023696">
    <property type="entry name" value="Ureohydrolase_dom_sf"/>
</dbReference>
<dbReference type="NCBIfam" id="TIGR01229">
    <property type="entry name" value="rocF_arginase"/>
    <property type="match status" value="1"/>
</dbReference>
<dbReference type="PROSITE" id="PS01053">
    <property type="entry name" value="ARGINASE_1"/>
    <property type="match status" value="1"/>
</dbReference>
<organism evidence="13 14">
    <name type="scientific">Oikopleura dioica</name>
    <name type="common">Tunicate</name>
    <dbReference type="NCBI Taxonomy" id="34765"/>
    <lineage>
        <taxon>Eukaryota</taxon>
        <taxon>Metazoa</taxon>
        <taxon>Chordata</taxon>
        <taxon>Tunicata</taxon>
        <taxon>Appendicularia</taxon>
        <taxon>Copelata</taxon>
        <taxon>Oikopleuridae</taxon>
        <taxon>Oikopleura</taxon>
    </lineage>
</organism>
<dbReference type="PIRSF" id="PIRSF036979">
    <property type="entry name" value="Arginase"/>
    <property type="match status" value="1"/>
</dbReference>
<keyword evidence="8 12" id="KW-0464">Manganese</keyword>
<evidence type="ECO:0000256" key="3">
    <source>
        <dbReference type="ARBA" id="ARBA00018123"/>
    </source>
</evidence>
<dbReference type="PANTHER" id="PTHR43782:SF3">
    <property type="entry name" value="ARGINASE"/>
    <property type="match status" value="1"/>
</dbReference>
<dbReference type="PRINTS" id="PR00116">
    <property type="entry name" value="ARGINASE"/>
</dbReference>
<dbReference type="Gene3D" id="3.40.800.10">
    <property type="entry name" value="Ureohydrolase domain"/>
    <property type="match status" value="1"/>
</dbReference>
<dbReference type="CDD" id="cd09989">
    <property type="entry name" value="Arginase"/>
    <property type="match status" value="1"/>
</dbReference>
<dbReference type="InterPro" id="IPR006035">
    <property type="entry name" value="Ureohydrolase"/>
</dbReference>
<accession>A0ABN7SLZ7</accession>
<dbReference type="Pfam" id="PF00491">
    <property type="entry name" value="Arginase"/>
    <property type="match status" value="1"/>
</dbReference>
<keyword evidence="6 12" id="KW-0479">Metal-binding</keyword>
<evidence type="ECO:0000256" key="4">
    <source>
        <dbReference type="ARBA" id="ARBA00022436"/>
    </source>
</evidence>
<evidence type="ECO:0000256" key="1">
    <source>
        <dbReference type="ARBA" id="ARBA00005098"/>
    </source>
</evidence>
<keyword evidence="4 12" id="KW-0835">Urea cycle</keyword>
<sequence length="333" mass="36277">MRGLQRLTFTRLYSACLIGVPSSKGQRRSGVEHGPEILRKHGIVKKLRKFNNVVDSGNIRVVEDIADDFEGNVKNPRTVGANNERIRDAVKESLKKYRPVISLGGDHSMAIGTISGSATFLGKAPVVIWVDAHADINPPELSPSGNLHGTPLSFLLKELDSSRIALPGFEWCDSQIAAKDIAFIGLRDVDPTELDIIKNHGIKAFDMNDIDRLGISRVLSECLDSTDPNGTRDIHLSFDVDALDPSLTPATGTPVRGGLFKEEGEFICSELARTGRLLAVDMVEVNPLLSDADGTTRTCEAAISLLQHCVGKRASPPFEREDKYVPEGSRTLN</sequence>
<keyword evidence="5 12" id="KW-0056">Arginine metabolism</keyword>
<dbReference type="PROSITE" id="PS51409">
    <property type="entry name" value="ARGINASE_2"/>
    <property type="match status" value="1"/>
</dbReference>
<evidence type="ECO:0000256" key="6">
    <source>
        <dbReference type="ARBA" id="ARBA00022723"/>
    </source>
</evidence>
<comment type="cofactor">
    <cofactor evidence="12">
        <name>Mn(2+)</name>
        <dbReference type="ChEBI" id="CHEBI:29035"/>
    </cofactor>
    <text evidence="12">Binds 2 manganese ions per subunit.</text>
</comment>
<dbReference type="InterPro" id="IPR020855">
    <property type="entry name" value="Ureohydrolase_Mn_BS"/>
</dbReference>
<evidence type="ECO:0000256" key="7">
    <source>
        <dbReference type="ARBA" id="ARBA00022801"/>
    </source>
</evidence>
<dbReference type="EMBL" id="OU015566">
    <property type="protein sequence ID" value="CAG5104185.1"/>
    <property type="molecule type" value="Genomic_DNA"/>
</dbReference>
<dbReference type="Proteomes" id="UP001158576">
    <property type="component" value="Chromosome 1"/>
</dbReference>
<evidence type="ECO:0000256" key="9">
    <source>
        <dbReference type="ARBA" id="ARBA00047391"/>
    </source>
</evidence>
<dbReference type="PANTHER" id="PTHR43782">
    <property type="entry name" value="ARGINASE"/>
    <property type="match status" value="1"/>
</dbReference>
<evidence type="ECO:0000256" key="2">
    <source>
        <dbReference type="ARBA" id="ARBA00012168"/>
    </source>
</evidence>
<evidence type="ECO:0000256" key="10">
    <source>
        <dbReference type="PROSITE-ProRule" id="PRU00742"/>
    </source>
</evidence>
<comment type="pathway">
    <text evidence="1 12">Nitrogen metabolism; urea cycle; L-ornithine and urea from L-arginine: step 1/1.</text>
</comment>
<gene>
    <name evidence="13" type="ORF">OKIOD_LOCUS9899</name>
</gene>
<evidence type="ECO:0000313" key="13">
    <source>
        <dbReference type="EMBL" id="CAG5104185.1"/>
    </source>
</evidence>
<dbReference type="EC" id="3.5.3.1" evidence="2 12"/>
<evidence type="ECO:0000256" key="11">
    <source>
        <dbReference type="RuleBase" id="RU003684"/>
    </source>
</evidence>
<proteinExistence type="inferred from homology"/>
<name>A0ABN7SLZ7_OIKDI</name>
<protein>
    <recommendedName>
        <fullName evidence="3 12">Arginase</fullName>
        <ecNumber evidence="2 12">3.5.3.1</ecNumber>
    </recommendedName>
</protein>
<comment type="catalytic activity">
    <reaction evidence="9 12">
        <text>L-arginine + H2O = urea + L-ornithine</text>
        <dbReference type="Rhea" id="RHEA:20569"/>
        <dbReference type="ChEBI" id="CHEBI:15377"/>
        <dbReference type="ChEBI" id="CHEBI:16199"/>
        <dbReference type="ChEBI" id="CHEBI:32682"/>
        <dbReference type="ChEBI" id="CHEBI:46911"/>
        <dbReference type="EC" id="3.5.3.1"/>
    </reaction>
</comment>
<dbReference type="InterPro" id="IPR014033">
    <property type="entry name" value="Arginase"/>
</dbReference>
<comment type="similarity">
    <text evidence="10 11">Belongs to the arginase family.</text>
</comment>
<evidence type="ECO:0000313" key="14">
    <source>
        <dbReference type="Proteomes" id="UP001158576"/>
    </source>
</evidence>
<evidence type="ECO:0000256" key="8">
    <source>
        <dbReference type="ARBA" id="ARBA00023211"/>
    </source>
</evidence>
<keyword evidence="7 11" id="KW-0378">Hydrolase</keyword>
<evidence type="ECO:0000256" key="12">
    <source>
        <dbReference type="RuleBase" id="RU361159"/>
    </source>
</evidence>
<evidence type="ECO:0000256" key="5">
    <source>
        <dbReference type="ARBA" id="ARBA00022503"/>
    </source>
</evidence>
<dbReference type="SUPFAM" id="SSF52768">
    <property type="entry name" value="Arginase/deacetylase"/>
    <property type="match status" value="1"/>
</dbReference>
<reference evidence="13 14" key="1">
    <citation type="submission" date="2021-04" db="EMBL/GenBank/DDBJ databases">
        <authorList>
            <person name="Bliznina A."/>
        </authorList>
    </citation>
    <scope>NUCLEOTIDE SEQUENCE [LARGE SCALE GENOMIC DNA]</scope>
</reference>
<keyword evidence="14" id="KW-1185">Reference proteome</keyword>